<reference evidence="2 3" key="1">
    <citation type="journal article" date="2019" name="Sci. Rep.">
        <title>Orb-weaving spider Araneus ventricosus genome elucidates the spidroin gene catalogue.</title>
        <authorList>
            <person name="Kono N."/>
            <person name="Nakamura H."/>
            <person name="Ohtoshi R."/>
            <person name="Moran D.A.P."/>
            <person name="Shinohara A."/>
            <person name="Yoshida Y."/>
            <person name="Fujiwara M."/>
            <person name="Mori M."/>
            <person name="Tomita M."/>
            <person name="Arakawa K."/>
        </authorList>
    </citation>
    <scope>NUCLEOTIDE SEQUENCE [LARGE SCALE GENOMIC DNA]</scope>
</reference>
<dbReference type="Proteomes" id="UP000499080">
    <property type="component" value="Unassembled WGS sequence"/>
</dbReference>
<gene>
    <name evidence="2" type="ORF">AVEN_61979_1</name>
</gene>
<evidence type="ECO:0000313" key="2">
    <source>
        <dbReference type="EMBL" id="GBM85604.1"/>
    </source>
</evidence>
<accession>A0A4Y2J6Q7</accession>
<feature type="non-terminal residue" evidence="2">
    <location>
        <position position="23"/>
    </location>
</feature>
<dbReference type="EMBL" id="BGPR01003248">
    <property type="protein sequence ID" value="GBM85604.1"/>
    <property type="molecule type" value="Genomic_DNA"/>
</dbReference>
<proteinExistence type="predicted"/>
<feature type="region of interest" description="Disordered" evidence="1">
    <location>
        <begin position="1"/>
        <end position="23"/>
    </location>
</feature>
<name>A0A4Y2J6Q7_ARAVE</name>
<organism evidence="2 3">
    <name type="scientific">Araneus ventricosus</name>
    <name type="common">Orbweaver spider</name>
    <name type="synonym">Epeira ventricosa</name>
    <dbReference type="NCBI Taxonomy" id="182803"/>
    <lineage>
        <taxon>Eukaryota</taxon>
        <taxon>Metazoa</taxon>
        <taxon>Ecdysozoa</taxon>
        <taxon>Arthropoda</taxon>
        <taxon>Chelicerata</taxon>
        <taxon>Arachnida</taxon>
        <taxon>Araneae</taxon>
        <taxon>Araneomorphae</taxon>
        <taxon>Entelegynae</taxon>
        <taxon>Araneoidea</taxon>
        <taxon>Araneidae</taxon>
        <taxon>Araneus</taxon>
    </lineage>
</organism>
<protein>
    <submittedName>
        <fullName evidence="2">Uncharacterized protein</fullName>
    </submittedName>
</protein>
<sequence length="23" mass="2603">MPQGSGLFHSVRSSPHHHTPRYS</sequence>
<dbReference type="AlphaFoldDB" id="A0A4Y2J6Q7"/>
<comment type="caution">
    <text evidence="2">The sequence shown here is derived from an EMBL/GenBank/DDBJ whole genome shotgun (WGS) entry which is preliminary data.</text>
</comment>
<feature type="compositionally biased region" description="Basic residues" evidence="1">
    <location>
        <begin position="14"/>
        <end position="23"/>
    </location>
</feature>
<evidence type="ECO:0000256" key="1">
    <source>
        <dbReference type="SAM" id="MobiDB-lite"/>
    </source>
</evidence>
<keyword evidence="3" id="KW-1185">Reference proteome</keyword>
<evidence type="ECO:0000313" key="3">
    <source>
        <dbReference type="Proteomes" id="UP000499080"/>
    </source>
</evidence>